<protein>
    <recommendedName>
        <fullName evidence="4">PsbP C-terminal domain-containing protein</fullName>
    </recommendedName>
</protein>
<dbReference type="Pfam" id="PF18933">
    <property type="entry name" value="PsbP_2"/>
    <property type="match status" value="1"/>
</dbReference>
<feature type="chain" id="PRO_5012430315" description="PsbP C-terminal domain-containing protein" evidence="1">
    <location>
        <begin position="20"/>
        <end position="200"/>
    </location>
</feature>
<feature type="signal peptide" evidence="1">
    <location>
        <begin position="1"/>
        <end position="19"/>
    </location>
</feature>
<name>A0A1J4U789_9BACT</name>
<accession>A0A1J4U789</accession>
<organism evidence="2 3">
    <name type="scientific">Candidatus Magasanikbacteria bacterium CG1_02_32_51</name>
    <dbReference type="NCBI Taxonomy" id="1805238"/>
    <lineage>
        <taxon>Bacteria</taxon>
        <taxon>Candidatus Magasanikiibacteriota</taxon>
    </lineage>
</organism>
<sequence length="200" mass="22581">MKKIKILLAILISLTFVGAGCNNTKNTNNTTSLVNPNDILNATAQVEQMKYKNFKLDITLYYPSNWKEEGQENKIIFYPNSQDLSQKTGTNLALSTQNLSNFPSTTLDQYTEIVKTDTLKRMTNANVINTEKITIGGLEAGVITYTANYPDVTDKTMKVRHTYILKDNTAYLLTYTATTDNFENFLAQAEKIVDSFQFNK</sequence>
<evidence type="ECO:0000256" key="1">
    <source>
        <dbReference type="SAM" id="SignalP"/>
    </source>
</evidence>
<keyword evidence="1" id="KW-0732">Signal</keyword>
<gene>
    <name evidence="2" type="ORF">AUJ23_03640</name>
</gene>
<dbReference type="Gene3D" id="3.40.1000.10">
    <property type="entry name" value="Mog1/PsbP, alpha/beta/alpha sandwich"/>
    <property type="match status" value="1"/>
</dbReference>
<reference evidence="2 3" key="1">
    <citation type="journal article" date="2016" name="Environ. Microbiol.">
        <title>Genomic resolution of a cold subsurface aquifer community provides metabolic insights for novel microbes adapted to high CO concentrations.</title>
        <authorList>
            <person name="Probst A.J."/>
            <person name="Castelle C.J."/>
            <person name="Singh A."/>
            <person name="Brown C.T."/>
            <person name="Anantharaman K."/>
            <person name="Sharon I."/>
            <person name="Hug L.A."/>
            <person name="Burstein D."/>
            <person name="Emerson J.B."/>
            <person name="Thomas B.C."/>
            <person name="Banfield J.F."/>
        </authorList>
    </citation>
    <scope>NUCLEOTIDE SEQUENCE [LARGE SCALE GENOMIC DNA]</scope>
    <source>
        <strain evidence="2">CG1_02_32_51</strain>
    </source>
</reference>
<proteinExistence type="predicted"/>
<evidence type="ECO:0000313" key="2">
    <source>
        <dbReference type="EMBL" id="OIO18438.1"/>
    </source>
</evidence>
<dbReference type="AlphaFoldDB" id="A0A1J4U789"/>
<comment type="caution">
    <text evidence="2">The sequence shown here is derived from an EMBL/GenBank/DDBJ whole genome shotgun (WGS) entry which is preliminary data.</text>
</comment>
<evidence type="ECO:0008006" key="4">
    <source>
        <dbReference type="Google" id="ProtNLM"/>
    </source>
</evidence>
<dbReference type="STRING" id="1805238.AUJ23_03640"/>
<dbReference type="PROSITE" id="PS51257">
    <property type="entry name" value="PROKAR_LIPOPROTEIN"/>
    <property type="match status" value="1"/>
</dbReference>
<evidence type="ECO:0000313" key="3">
    <source>
        <dbReference type="Proteomes" id="UP000181941"/>
    </source>
</evidence>
<dbReference type="Proteomes" id="UP000181941">
    <property type="component" value="Unassembled WGS sequence"/>
</dbReference>
<dbReference type="EMBL" id="MNVC01000044">
    <property type="protein sequence ID" value="OIO18438.1"/>
    <property type="molecule type" value="Genomic_DNA"/>
</dbReference>